<feature type="non-terminal residue" evidence="6">
    <location>
        <position position="638"/>
    </location>
</feature>
<dbReference type="InterPro" id="IPR005343">
    <property type="entry name" value="Noc2"/>
</dbReference>
<dbReference type="AlphaFoldDB" id="A0A9N9EB23"/>
<evidence type="ECO:0000313" key="7">
    <source>
        <dbReference type="Proteomes" id="UP000789342"/>
    </source>
</evidence>
<dbReference type="GO" id="GO:0030690">
    <property type="term" value="C:Noc1p-Noc2p complex"/>
    <property type="evidence" value="ECO:0007669"/>
    <property type="project" value="TreeGrafter"/>
</dbReference>
<gene>
    <name evidence="6" type="ORF">AMORRO_LOCUS10694</name>
</gene>
<dbReference type="SUPFAM" id="SSF48371">
    <property type="entry name" value="ARM repeat"/>
    <property type="match status" value="1"/>
</dbReference>
<dbReference type="GO" id="GO:0030691">
    <property type="term" value="C:Noc2p-Noc3p complex"/>
    <property type="evidence" value="ECO:0007669"/>
    <property type="project" value="TreeGrafter"/>
</dbReference>
<comment type="similarity">
    <text evidence="2">Belongs to the NOC2 family.</text>
</comment>
<dbReference type="PANTHER" id="PTHR12687">
    <property type="entry name" value="NUCLEOLAR COMPLEX 2 AND RAD4-RELATED"/>
    <property type="match status" value="1"/>
</dbReference>
<comment type="caution">
    <text evidence="6">The sequence shown here is derived from an EMBL/GenBank/DDBJ whole genome shotgun (WGS) entry which is preliminary data.</text>
</comment>
<dbReference type="Pfam" id="PF03715">
    <property type="entry name" value="Noc2"/>
    <property type="match status" value="1"/>
</dbReference>
<evidence type="ECO:0000256" key="3">
    <source>
        <dbReference type="ARBA" id="ARBA00023242"/>
    </source>
</evidence>
<comment type="subcellular location">
    <subcellularLocation>
        <location evidence="1">Nucleus</location>
    </subcellularLocation>
</comment>
<protein>
    <submittedName>
        <fullName evidence="6">12507_t:CDS:1</fullName>
    </submittedName>
</protein>
<organism evidence="6 7">
    <name type="scientific">Acaulospora morrowiae</name>
    <dbReference type="NCBI Taxonomy" id="94023"/>
    <lineage>
        <taxon>Eukaryota</taxon>
        <taxon>Fungi</taxon>
        <taxon>Fungi incertae sedis</taxon>
        <taxon>Mucoromycota</taxon>
        <taxon>Glomeromycotina</taxon>
        <taxon>Glomeromycetes</taxon>
        <taxon>Diversisporales</taxon>
        <taxon>Acaulosporaceae</taxon>
        <taxon>Acaulospora</taxon>
    </lineage>
</organism>
<feature type="compositionally biased region" description="Acidic residues" evidence="5">
    <location>
        <begin position="1"/>
        <end position="19"/>
    </location>
</feature>
<keyword evidence="3" id="KW-0539">Nucleus</keyword>
<dbReference type="PANTHER" id="PTHR12687:SF4">
    <property type="entry name" value="NUCLEOLAR COMPLEX PROTEIN 2 HOMOLOG"/>
    <property type="match status" value="1"/>
</dbReference>
<feature type="region of interest" description="Disordered" evidence="5">
    <location>
        <begin position="114"/>
        <end position="145"/>
    </location>
</feature>
<evidence type="ECO:0000256" key="1">
    <source>
        <dbReference type="ARBA" id="ARBA00004123"/>
    </source>
</evidence>
<dbReference type="Proteomes" id="UP000789342">
    <property type="component" value="Unassembled WGS sequence"/>
</dbReference>
<feature type="compositionally biased region" description="Acidic residues" evidence="5">
    <location>
        <begin position="116"/>
        <end position="129"/>
    </location>
</feature>
<accession>A0A9N9EB23</accession>
<feature type="compositionally biased region" description="Basic and acidic residues" evidence="5">
    <location>
        <begin position="20"/>
        <end position="33"/>
    </location>
</feature>
<dbReference type="GO" id="GO:0005654">
    <property type="term" value="C:nucleoplasm"/>
    <property type="evidence" value="ECO:0007669"/>
    <property type="project" value="TreeGrafter"/>
</dbReference>
<dbReference type="GO" id="GO:0005730">
    <property type="term" value="C:nucleolus"/>
    <property type="evidence" value="ECO:0007669"/>
    <property type="project" value="TreeGrafter"/>
</dbReference>
<dbReference type="GO" id="GO:0042273">
    <property type="term" value="P:ribosomal large subunit biogenesis"/>
    <property type="evidence" value="ECO:0007669"/>
    <property type="project" value="TreeGrafter"/>
</dbReference>
<keyword evidence="7" id="KW-1185">Reference proteome</keyword>
<feature type="non-terminal residue" evidence="6">
    <location>
        <position position="1"/>
    </location>
</feature>
<feature type="coiled-coil region" evidence="4">
    <location>
        <begin position="563"/>
        <end position="593"/>
    </location>
</feature>
<evidence type="ECO:0000256" key="4">
    <source>
        <dbReference type="SAM" id="Coils"/>
    </source>
</evidence>
<evidence type="ECO:0000313" key="6">
    <source>
        <dbReference type="EMBL" id="CAG8667731.1"/>
    </source>
</evidence>
<reference evidence="6" key="1">
    <citation type="submission" date="2021-06" db="EMBL/GenBank/DDBJ databases">
        <authorList>
            <person name="Kallberg Y."/>
            <person name="Tangrot J."/>
            <person name="Rosling A."/>
        </authorList>
    </citation>
    <scope>NUCLEOTIDE SEQUENCE</scope>
    <source>
        <strain evidence="6">CL551</strain>
    </source>
</reference>
<keyword evidence="4" id="KW-0175">Coiled coil</keyword>
<feature type="region of interest" description="Disordered" evidence="5">
    <location>
        <begin position="1"/>
        <end position="85"/>
    </location>
</feature>
<proteinExistence type="inferred from homology"/>
<evidence type="ECO:0000256" key="5">
    <source>
        <dbReference type="SAM" id="MobiDB-lite"/>
    </source>
</evidence>
<dbReference type="InterPro" id="IPR016024">
    <property type="entry name" value="ARM-type_fold"/>
</dbReference>
<feature type="compositionally biased region" description="Basic and acidic residues" evidence="5">
    <location>
        <begin position="44"/>
        <end position="85"/>
    </location>
</feature>
<sequence length="638" mass="73980">EHESDEEDTNAEEQEFDEFLNDHGEKNESHERDDEFSDDTIIADFDKSSDDMDHVDFDKPSESDKDDAQDSTHKNKRSLKEDVAEHKKQLDLLKEKDSEFYKYLQENDSELLNFDITDDSGSEDEDNEGNDTLKEAGLDDDTGTPTLTVEMITQWQESVVKTNSLKSLQRLLLAFRAAAHINDDDDEKPFAFKITDPTVFNNLIVVCLKSVTEVFDHHLKVKNQEVSKKNLLCTRRKWKTVEPLVKSYLSNLLYMLKQVTEDNMIYFIVKESEKAIPYYACNPKLAKHYLKQLLEIWGTAEDKTRIIAFLNIRKLASTAPPPFIDFCLKGIYTTFVRYCKDTTTFTIPSINLMSNCAVEIYGIDLKSSYQSAFGYIRQLAIHLRNSSNNKNEETFNAVYNWQYVHCIEYWSKVLAAYCDQQRVEVTGENSLRELIYPLVQVTTGVMRLNPAAQYFPFQFHCIRSLIHLIQKTGTFIPLAPYLFDVLHSSEVRRKPKPSTLKPLDFTSIIKAPKSYLHTRIYQDGICEELLELLFEYYSCFCLSIAFPELVIPPIIQIKRHIKNSKNLKINKQLQQLVEKLEQNSKYIEQHRSQTEISPNNHAQVKSFLRNVDPGETPLGAYVISSRKLREQRKKLLDL</sequence>
<evidence type="ECO:0000256" key="2">
    <source>
        <dbReference type="ARBA" id="ARBA00005907"/>
    </source>
</evidence>
<name>A0A9N9EB23_9GLOM</name>
<dbReference type="EMBL" id="CAJVPV010012128">
    <property type="protein sequence ID" value="CAG8667731.1"/>
    <property type="molecule type" value="Genomic_DNA"/>
</dbReference>
<dbReference type="OrthoDB" id="10266662at2759"/>